<evidence type="ECO:0000256" key="14">
    <source>
        <dbReference type="PIRSR" id="PIRSR000239-1"/>
    </source>
</evidence>
<evidence type="ECO:0000256" key="12">
    <source>
        <dbReference type="ARBA" id="ARBA00082991"/>
    </source>
</evidence>
<keyword evidence="3" id="KW-0560">Oxidoreductase</keyword>
<protein>
    <recommendedName>
        <fullName evidence="11">Alkyl hydroperoxide reductase E</fullName>
        <ecNumber evidence="10">1.11.1.29</ecNumber>
    </recommendedName>
    <alternativeName>
        <fullName evidence="12">Mycoredoxin-dependent peroxiredoxin</fullName>
    </alternativeName>
    <alternativeName>
        <fullName evidence="13">Peroxiredoxin AhpE</fullName>
    </alternativeName>
    <alternativeName>
        <fullName evidence="5">Thioredoxin peroxidase</fullName>
    </alternativeName>
</protein>
<name>A0A1R4FTY3_9MICO</name>
<dbReference type="InterPro" id="IPR024706">
    <property type="entry name" value="Peroxiredoxin_AhpC-typ"/>
</dbReference>
<reference evidence="16 17" key="1">
    <citation type="submission" date="2017-02" db="EMBL/GenBank/DDBJ databases">
        <authorList>
            <person name="Peterson S.W."/>
        </authorList>
    </citation>
    <scope>NUCLEOTIDE SEQUENCE [LARGE SCALE GENOMIC DNA]</scope>
    <source>
        <strain evidence="16 17">LMG 22410</strain>
    </source>
</reference>
<dbReference type="GO" id="GO:0004601">
    <property type="term" value="F:peroxidase activity"/>
    <property type="evidence" value="ECO:0007669"/>
    <property type="project" value="UniProtKB-KW"/>
</dbReference>
<keyword evidence="17" id="KW-1185">Reference proteome</keyword>
<keyword evidence="1" id="KW-0575">Peroxidase</keyword>
<evidence type="ECO:0000256" key="7">
    <source>
        <dbReference type="ARBA" id="ARBA00056930"/>
    </source>
</evidence>
<evidence type="ECO:0000256" key="2">
    <source>
        <dbReference type="ARBA" id="ARBA00022862"/>
    </source>
</evidence>
<keyword evidence="4" id="KW-0676">Redox-active center</keyword>
<dbReference type="OrthoDB" id="9812811at2"/>
<evidence type="ECO:0000256" key="1">
    <source>
        <dbReference type="ARBA" id="ARBA00022559"/>
    </source>
</evidence>
<organism evidence="16 17">
    <name type="scientific">Agrococcus casei LMG 22410</name>
    <dbReference type="NCBI Taxonomy" id="1255656"/>
    <lineage>
        <taxon>Bacteria</taxon>
        <taxon>Bacillati</taxon>
        <taxon>Actinomycetota</taxon>
        <taxon>Actinomycetes</taxon>
        <taxon>Micrococcales</taxon>
        <taxon>Microbacteriaceae</taxon>
        <taxon>Agrococcus</taxon>
    </lineage>
</organism>
<dbReference type="Pfam" id="PF00578">
    <property type="entry name" value="AhpC-TSA"/>
    <property type="match status" value="1"/>
</dbReference>
<dbReference type="InterPro" id="IPR000866">
    <property type="entry name" value="AhpC/TSA"/>
</dbReference>
<dbReference type="InterPro" id="IPR050455">
    <property type="entry name" value="Tpx_Peroxidase_subfamily"/>
</dbReference>
<dbReference type="CDD" id="cd03018">
    <property type="entry name" value="PRX_AhpE_like"/>
    <property type="match status" value="1"/>
</dbReference>
<evidence type="ECO:0000313" key="17">
    <source>
        <dbReference type="Proteomes" id="UP000195787"/>
    </source>
</evidence>
<dbReference type="RefSeq" id="WP_086991764.1">
    <property type="nucleotide sequence ID" value="NZ_FUHU01000026.1"/>
</dbReference>
<dbReference type="InterPro" id="IPR036249">
    <property type="entry name" value="Thioredoxin-like_sf"/>
</dbReference>
<evidence type="ECO:0000256" key="6">
    <source>
        <dbReference type="ARBA" id="ARBA00052774"/>
    </source>
</evidence>
<proteinExistence type="inferred from homology"/>
<dbReference type="AlphaFoldDB" id="A0A1R4FTY3"/>
<comment type="similarity">
    <text evidence="8">Belongs to the peroxiredoxin family. AhpE subfamily.</text>
</comment>
<comment type="catalytic activity">
    <reaction evidence="6">
        <text>[mycoredoxin]-L-dithiol + a hydroperoxide = [mycoredoxin]-L-disulfide + an alcohol + H2O</text>
        <dbReference type="Rhea" id="RHEA:62640"/>
        <dbReference type="Rhea" id="RHEA-COMP:16137"/>
        <dbReference type="Rhea" id="RHEA-COMP:16138"/>
        <dbReference type="ChEBI" id="CHEBI:15377"/>
        <dbReference type="ChEBI" id="CHEBI:29950"/>
        <dbReference type="ChEBI" id="CHEBI:30879"/>
        <dbReference type="ChEBI" id="CHEBI:35924"/>
        <dbReference type="ChEBI" id="CHEBI:50058"/>
        <dbReference type="EC" id="1.11.1.29"/>
    </reaction>
</comment>
<evidence type="ECO:0000256" key="8">
    <source>
        <dbReference type="ARBA" id="ARBA00060973"/>
    </source>
</evidence>
<feature type="active site" description="Cysteine sulfenic acid (-SOH) intermediate; for peroxidase activity" evidence="14">
    <location>
        <position position="46"/>
    </location>
</feature>
<keyword evidence="2" id="KW-0049">Antioxidant</keyword>
<evidence type="ECO:0000256" key="3">
    <source>
        <dbReference type="ARBA" id="ARBA00023002"/>
    </source>
</evidence>
<evidence type="ECO:0000256" key="4">
    <source>
        <dbReference type="ARBA" id="ARBA00023284"/>
    </source>
</evidence>
<accession>A0A1R4FTY3</accession>
<dbReference type="PANTHER" id="PTHR43110">
    <property type="entry name" value="THIOL PEROXIDASE"/>
    <property type="match status" value="1"/>
</dbReference>
<evidence type="ECO:0000256" key="10">
    <source>
        <dbReference type="ARBA" id="ARBA00067009"/>
    </source>
</evidence>
<evidence type="ECO:0000313" key="16">
    <source>
        <dbReference type="EMBL" id="SJM59301.1"/>
    </source>
</evidence>
<evidence type="ECO:0000256" key="5">
    <source>
        <dbReference type="ARBA" id="ARBA00032824"/>
    </source>
</evidence>
<dbReference type="GeneID" id="303172909"/>
<dbReference type="EC" id="1.11.1.29" evidence="10"/>
<evidence type="ECO:0000259" key="15">
    <source>
        <dbReference type="PROSITE" id="PS51352"/>
    </source>
</evidence>
<feature type="domain" description="Thioredoxin" evidence="15">
    <location>
        <begin position="3"/>
        <end position="154"/>
    </location>
</feature>
<dbReference type="Gene3D" id="3.40.30.10">
    <property type="entry name" value="Glutaredoxin"/>
    <property type="match status" value="1"/>
</dbReference>
<dbReference type="EMBL" id="FUHU01000026">
    <property type="protein sequence ID" value="SJM59301.1"/>
    <property type="molecule type" value="Genomic_DNA"/>
</dbReference>
<dbReference type="SUPFAM" id="SSF52833">
    <property type="entry name" value="Thioredoxin-like"/>
    <property type="match status" value="1"/>
</dbReference>
<evidence type="ECO:0000256" key="9">
    <source>
        <dbReference type="ARBA" id="ARBA00065226"/>
    </source>
</evidence>
<sequence>MTIAVGSQAPEFTLTSHTGESVSLSDYRGKKNVTLVFYPAAFTGRCTGELCELRDNFSMFTDDDVELLAVSCDHAGSLGAFAEQEGFDFTLLSDFWPHGAVSQSYGVFLDDKGVATRATVLIDQDGVVRDAFETSPGESRDLARYREALERIRS</sequence>
<dbReference type="InterPro" id="IPR013766">
    <property type="entry name" value="Thioredoxin_domain"/>
</dbReference>
<dbReference type="Proteomes" id="UP000195787">
    <property type="component" value="Unassembled WGS sequence"/>
</dbReference>
<dbReference type="PROSITE" id="PS51352">
    <property type="entry name" value="THIOREDOXIN_2"/>
    <property type="match status" value="1"/>
</dbReference>
<dbReference type="FunFam" id="3.40.30.10:FF:000118">
    <property type="entry name" value="Peroxiredoxin AhpE"/>
    <property type="match status" value="1"/>
</dbReference>
<dbReference type="PIRSF" id="PIRSF000239">
    <property type="entry name" value="AHPC"/>
    <property type="match status" value="1"/>
</dbReference>
<gene>
    <name evidence="16" type="ORF">CZ674_06675</name>
</gene>
<comment type="function">
    <text evidence="7">Thiol-specific peroxidase that catalyzes the reduction of hydrogen peroxide and organic hydroperoxides to water and alcohols, respectively. Plays a role in cell protection against oxidative stress by detoxifying peroxides. May represent an important antioxidant defense against cytotoxic peroxides, especially peroxynitrite, which can be formed by activated macrophages during infection.</text>
</comment>
<comment type="subunit">
    <text evidence="9">Homodimer. Forms both dimers and octamers; a tightly-associated dimer and a ring-like octamer.</text>
</comment>
<evidence type="ECO:0000256" key="13">
    <source>
        <dbReference type="ARBA" id="ARBA00083736"/>
    </source>
</evidence>
<dbReference type="PANTHER" id="PTHR43110:SF1">
    <property type="entry name" value="THIOL PEROXIDASE"/>
    <property type="match status" value="1"/>
</dbReference>
<evidence type="ECO:0000256" key="11">
    <source>
        <dbReference type="ARBA" id="ARBA00068979"/>
    </source>
</evidence>